<evidence type="ECO:0000256" key="8">
    <source>
        <dbReference type="ARBA" id="ARBA00023004"/>
    </source>
</evidence>
<accession>A0ABZ0JAB7</accession>
<dbReference type="EC" id="2.5.1.72" evidence="3 10"/>
<evidence type="ECO:0000256" key="7">
    <source>
        <dbReference type="ARBA" id="ARBA00022723"/>
    </source>
</evidence>
<evidence type="ECO:0000313" key="12">
    <source>
        <dbReference type="Proteomes" id="UP001303211"/>
    </source>
</evidence>
<evidence type="ECO:0000256" key="6">
    <source>
        <dbReference type="ARBA" id="ARBA00022679"/>
    </source>
</evidence>
<dbReference type="RefSeq" id="WP_317703397.1">
    <property type="nucleotide sequence ID" value="NZ_CP136921.1"/>
</dbReference>
<dbReference type="PANTHER" id="PTHR30573">
    <property type="entry name" value="QUINOLINATE SYNTHETASE A"/>
    <property type="match status" value="1"/>
</dbReference>
<comment type="cofactor">
    <cofactor evidence="1">
        <name>[4Fe-4S] cluster</name>
        <dbReference type="ChEBI" id="CHEBI:49883"/>
    </cofactor>
</comment>
<proteinExistence type="predicted"/>
<gene>
    <name evidence="11" type="primary">nadA</name>
    <name evidence="11" type="ORF">P4826_08425</name>
</gene>
<dbReference type="NCBIfam" id="TIGR00550">
    <property type="entry name" value="nadA"/>
    <property type="match status" value="1"/>
</dbReference>
<comment type="pathway">
    <text evidence="2">Cofactor biosynthesis; NAD(+) biosynthesis; quinolinate from iminoaspartate: step 1/1.</text>
</comment>
<dbReference type="Proteomes" id="UP001303211">
    <property type="component" value="Chromosome"/>
</dbReference>
<dbReference type="NCBIfam" id="NF006878">
    <property type="entry name" value="PRK09375.1-2"/>
    <property type="match status" value="1"/>
</dbReference>
<evidence type="ECO:0000256" key="5">
    <source>
        <dbReference type="ARBA" id="ARBA00022642"/>
    </source>
</evidence>
<dbReference type="GO" id="GO:0016740">
    <property type="term" value="F:transferase activity"/>
    <property type="evidence" value="ECO:0007669"/>
    <property type="project" value="UniProtKB-KW"/>
</dbReference>
<keyword evidence="5" id="KW-0662">Pyridine nucleotide biosynthesis</keyword>
<keyword evidence="7" id="KW-0479">Metal-binding</keyword>
<reference evidence="11 12" key="1">
    <citation type="submission" date="2023-03" db="EMBL/GenBank/DDBJ databases">
        <title>Diaphorobacter basophil sp. nov., isolated from a sewage-treatment plant.</title>
        <authorList>
            <person name="Yang K."/>
        </authorList>
    </citation>
    <scope>NUCLEOTIDE SEQUENCE [LARGE SCALE GENOMIC DNA]</scope>
    <source>
        <strain evidence="11 12">Y-1</strain>
    </source>
</reference>
<dbReference type="NCBIfam" id="NF006877">
    <property type="entry name" value="PRK09375.1-1"/>
    <property type="match status" value="1"/>
</dbReference>
<keyword evidence="9" id="KW-0411">Iron-sulfur</keyword>
<evidence type="ECO:0000256" key="4">
    <source>
        <dbReference type="ARBA" id="ARBA00022485"/>
    </source>
</evidence>
<evidence type="ECO:0000256" key="10">
    <source>
        <dbReference type="NCBIfam" id="TIGR00550"/>
    </source>
</evidence>
<evidence type="ECO:0000256" key="1">
    <source>
        <dbReference type="ARBA" id="ARBA00001966"/>
    </source>
</evidence>
<evidence type="ECO:0000256" key="9">
    <source>
        <dbReference type="ARBA" id="ARBA00023014"/>
    </source>
</evidence>
<dbReference type="EMBL" id="CP136921">
    <property type="protein sequence ID" value="WOO34069.1"/>
    <property type="molecule type" value="Genomic_DNA"/>
</dbReference>
<dbReference type="InterPro" id="IPR036094">
    <property type="entry name" value="NadA_sf"/>
</dbReference>
<keyword evidence="4" id="KW-0004">4Fe-4S</keyword>
<evidence type="ECO:0000256" key="2">
    <source>
        <dbReference type="ARBA" id="ARBA00005065"/>
    </source>
</evidence>
<dbReference type="Gene3D" id="3.40.50.10800">
    <property type="entry name" value="NadA-like"/>
    <property type="match status" value="3"/>
</dbReference>
<organism evidence="11 12">
    <name type="scientific">Diaphorobacter limosus</name>
    <dbReference type="NCBI Taxonomy" id="3036128"/>
    <lineage>
        <taxon>Bacteria</taxon>
        <taxon>Pseudomonadati</taxon>
        <taxon>Pseudomonadota</taxon>
        <taxon>Betaproteobacteria</taxon>
        <taxon>Burkholderiales</taxon>
        <taxon>Comamonadaceae</taxon>
        <taxon>Diaphorobacter</taxon>
    </lineage>
</organism>
<protein>
    <recommendedName>
        <fullName evidence="3 10">Quinolinate synthase</fullName>
        <ecNumber evidence="3 10">2.5.1.72</ecNumber>
    </recommendedName>
</protein>
<keyword evidence="8" id="KW-0408">Iron</keyword>
<dbReference type="SUPFAM" id="SSF142754">
    <property type="entry name" value="NadA-like"/>
    <property type="match status" value="1"/>
</dbReference>
<dbReference type="InterPro" id="IPR003473">
    <property type="entry name" value="NadA"/>
</dbReference>
<name>A0ABZ0JAB7_9BURK</name>
<evidence type="ECO:0000256" key="3">
    <source>
        <dbReference type="ARBA" id="ARBA00012669"/>
    </source>
</evidence>
<sequence>MNTTTLKEVEYEQPEGGAVCSTKYAWARVPPEPAPDERERLKARIRRLLKEKNAVMVSHYYVHPDLQDLAEETGGIVSDSLEMARFGRDHAAQTLVVSGVRFMGETAKILSPEKTVLMPDLDATCSLDLGCPIDEFSAFCDQHPDRTVVVYANTSAAVKARSDWLVTSSCALDIVRALKDKGHKILWAPDRHLGDYIRRETGADMLFWNGACIVHDEFKALELELLIKEHPQAKVLVHPESPAEVIALADAVGSTSAILKAASEMDATEFIVATDKGMMHKLRQLNPGKQFYEAPTAGNSATCKSCAHCPWMAMNGLADVARVLETGANAVHVDPAIIPRARMPIDRMLAFTAALKNGQPAGALVPHFGAA</sequence>
<dbReference type="Pfam" id="PF02445">
    <property type="entry name" value="NadA"/>
    <property type="match status" value="1"/>
</dbReference>
<keyword evidence="6 11" id="KW-0808">Transferase</keyword>
<dbReference type="PANTHER" id="PTHR30573:SF0">
    <property type="entry name" value="QUINOLINATE SYNTHASE, CHLOROPLASTIC"/>
    <property type="match status" value="1"/>
</dbReference>
<evidence type="ECO:0000313" key="11">
    <source>
        <dbReference type="EMBL" id="WOO34069.1"/>
    </source>
</evidence>
<keyword evidence="12" id="KW-1185">Reference proteome</keyword>